<dbReference type="Pfam" id="PF01075">
    <property type="entry name" value="Glyco_transf_9"/>
    <property type="match status" value="1"/>
</dbReference>
<name>A0ABV6M2P1_9ACTN</name>
<accession>A0ABV6M2P1</accession>
<evidence type="ECO:0000313" key="4">
    <source>
        <dbReference type="Proteomes" id="UP001589867"/>
    </source>
</evidence>
<dbReference type="InterPro" id="IPR002201">
    <property type="entry name" value="Glyco_trans_9"/>
</dbReference>
<keyword evidence="1" id="KW-0328">Glycosyltransferase</keyword>
<dbReference type="SUPFAM" id="SSF53756">
    <property type="entry name" value="UDP-Glycosyltransferase/glycogen phosphorylase"/>
    <property type="match status" value="1"/>
</dbReference>
<dbReference type="EMBL" id="JBHLUH010000021">
    <property type="protein sequence ID" value="MFC0528965.1"/>
    <property type="molecule type" value="Genomic_DNA"/>
</dbReference>
<dbReference type="PANTHER" id="PTHR30160">
    <property type="entry name" value="TETRAACYLDISACCHARIDE 4'-KINASE-RELATED"/>
    <property type="match status" value="1"/>
</dbReference>
<gene>
    <name evidence="3" type="ORF">ACFFIA_14985</name>
</gene>
<organism evidence="3 4">
    <name type="scientific">Phytohabitans kaempferiae</name>
    <dbReference type="NCBI Taxonomy" id="1620943"/>
    <lineage>
        <taxon>Bacteria</taxon>
        <taxon>Bacillati</taxon>
        <taxon>Actinomycetota</taxon>
        <taxon>Actinomycetes</taxon>
        <taxon>Micromonosporales</taxon>
        <taxon>Micromonosporaceae</taxon>
    </lineage>
</organism>
<protein>
    <submittedName>
        <fullName evidence="3">Glycosyltransferase family 9 protein</fullName>
    </submittedName>
</protein>
<keyword evidence="4" id="KW-1185">Reference proteome</keyword>
<dbReference type="PANTHER" id="PTHR30160:SF1">
    <property type="entry name" value="LIPOPOLYSACCHARIDE 1,2-N-ACETYLGLUCOSAMINETRANSFERASE-RELATED"/>
    <property type="match status" value="1"/>
</dbReference>
<evidence type="ECO:0000256" key="2">
    <source>
        <dbReference type="ARBA" id="ARBA00022679"/>
    </source>
</evidence>
<reference evidence="3 4" key="1">
    <citation type="submission" date="2024-09" db="EMBL/GenBank/DDBJ databases">
        <authorList>
            <person name="Sun Q."/>
            <person name="Mori K."/>
        </authorList>
    </citation>
    <scope>NUCLEOTIDE SEQUENCE [LARGE SCALE GENOMIC DNA]</scope>
    <source>
        <strain evidence="3 4">TBRC 3947</strain>
    </source>
</reference>
<comment type="caution">
    <text evidence="3">The sequence shown here is derived from an EMBL/GenBank/DDBJ whole genome shotgun (WGS) entry which is preliminary data.</text>
</comment>
<proteinExistence type="predicted"/>
<sequence>MPDRYTDILVVDLLGGIGDLVMVLPVVHALAGRHPGARLRVVTHEPGADLLRGDPAVSAVRTPAHARPGAEREAVAAALAEGRPDLAITTTRYDGIPDLLRSAAGRCVTDLWRGPPPDELVSRRYLRILAEEGVLDPAAVDPVPRLRLTTGERAEGARVLATLLARGRSPWAGGGRRPVVLVPEAGMAVKRWPERRWRELVALLAGLGIPLLTPAPTAAKTPDAAGTGTPDGLVPVLPPLGLRELAGVFAAVAGRDGVVVGGDTGPLRVAAASGARTVALFGPTLASRYGLGDPAAAHLQGLPGCPHRRPTAITTQVCWWHADCPLSAGEPACLAAIPARTVATTVLGAGGPVHRDPPGFAVPPEG</sequence>
<dbReference type="RefSeq" id="WP_377251217.1">
    <property type="nucleotide sequence ID" value="NZ_JBHLUH010000021.1"/>
</dbReference>
<evidence type="ECO:0000313" key="3">
    <source>
        <dbReference type="EMBL" id="MFC0528965.1"/>
    </source>
</evidence>
<evidence type="ECO:0000256" key="1">
    <source>
        <dbReference type="ARBA" id="ARBA00022676"/>
    </source>
</evidence>
<dbReference type="Proteomes" id="UP001589867">
    <property type="component" value="Unassembled WGS sequence"/>
</dbReference>
<dbReference type="CDD" id="cd03789">
    <property type="entry name" value="GT9_LPS_heptosyltransferase"/>
    <property type="match status" value="1"/>
</dbReference>
<dbReference type="Gene3D" id="3.40.50.2000">
    <property type="entry name" value="Glycogen Phosphorylase B"/>
    <property type="match status" value="2"/>
</dbReference>
<dbReference type="InterPro" id="IPR051199">
    <property type="entry name" value="LPS_LOS_Heptosyltrfase"/>
</dbReference>
<keyword evidence="2" id="KW-0808">Transferase</keyword>